<protein>
    <submittedName>
        <fullName evidence="4">Serine carboxypeptidase-like 16</fullName>
    </submittedName>
</protein>
<dbReference type="GO" id="GO:0016747">
    <property type="term" value="F:acyltransferase activity, transferring groups other than amino-acyl groups"/>
    <property type="evidence" value="ECO:0007669"/>
    <property type="project" value="TreeGrafter"/>
</dbReference>
<feature type="signal peptide" evidence="2">
    <location>
        <begin position="1"/>
        <end position="19"/>
    </location>
</feature>
<dbReference type="GO" id="GO:0004185">
    <property type="term" value="F:serine-type carboxypeptidase activity"/>
    <property type="evidence" value="ECO:0007669"/>
    <property type="project" value="InterPro"/>
</dbReference>
<proteinExistence type="inferred from homology"/>
<organism evidence="3 4">
    <name type="scientific">Dioscorea cayennensis subsp. rotundata</name>
    <name type="common">White Guinea yam</name>
    <name type="synonym">Dioscorea rotundata</name>
    <dbReference type="NCBI Taxonomy" id="55577"/>
    <lineage>
        <taxon>Eukaryota</taxon>
        <taxon>Viridiplantae</taxon>
        <taxon>Streptophyta</taxon>
        <taxon>Embryophyta</taxon>
        <taxon>Tracheophyta</taxon>
        <taxon>Spermatophyta</taxon>
        <taxon>Magnoliopsida</taxon>
        <taxon>Liliopsida</taxon>
        <taxon>Dioscoreales</taxon>
        <taxon>Dioscoreaceae</taxon>
        <taxon>Dioscorea</taxon>
    </lineage>
</organism>
<dbReference type="PANTHER" id="PTHR11802">
    <property type="entry name" value="SERINE PROTEASE FAMILY S10 SERINE CARBOXYPEPTIDASE"/>
    <property type="match status" value="1"/>
</dbReference>
<name>A0AB40CG80_DIOCR</name>
<dbReference type="PRINTS" id="PR00724">
    <property type="entry name" value="CRBOXYPTASEC"/>
</dbReference>
<sequence>MVSCLLQLLLILWPLFISASIVTHLPGFHGPLPFHIETGYDGVDEVQFFYYFIESEGNPAQDPLLLWRTGGPGCSAFSALIIQNGTLKFKIVKYYNGSLPTLLYHPFSWTKVSNMIFLDSPVGTGFSFSNTSETYVDGGVTSSLRVHKFIRNWLIDHPKFLSNPLYVGGDSYAGKVVPFITHLISQGSPSTSPLAMPSPWVWSFKKVIRWLKTSSIFLCASLAW</sequence>
<dbReference type="Gene3D" id="3.40.50.1820">
    <property type="entry name" value="alpha/beta hydrolase"/>
    <property type="match status" value="1"/>
</dbReference>
<keyword evidence="2" id="KW-0732">Signal</keyword>
<dbReference type="InterPro" id="IPR001563">
    <property type="entry name" value="Peptidase_S10"/>
</dbReference>
<dbReference type="Proteomes" id="UP001515500">
    <property type="component" value="Chromosome 2"/>
</dbReference>
<evidence type="ECO:0000256" key="2">
    <source>
        <dbReference type="SAM" id="SignalP"/>
    </source>
</evidence>
<dbReference type="InterPro" id="IPR029058">
    <property type="entry name" value="AB_hydrolase_fold"/>
</dbReference>
<dbReference type="GO" id="GO:0006508">
    <property type="term" value="P:proteolysis"/>
    <property type="evidence" value="ECO:0007669"/>
    <property type="project" value="InterPro"/>
</dbReference>
<accession>A0AB40CG80</accession>
<feature type="chain" id="PRO_5044277852" evidence="2">
    <location>
        <begin position="20"/>
        <end position="224"/>
    </location>
</feature>
<dbReference type="Pfam" id="PF00450">
    <property type="entry name" value="Peptidase_S10"/>
    <property type="match status" value="1"/>
</dbReference>
<evidence type="ECO:0000313" key="3">
    <source>
        <dbReference type="Proteomes" id="UP001515500"/>
    </source>
</evidence>
<evidence type="ECO:0000256" key="1">
    <source>
        <dbReference type="ARBA" id="ARBA00009431"/>
    </source>
</evidence>
<dbReference type="GO" id="GO:0019748">
    <property type="term" value="P:secondary metabolic process"/>
    <property type="evidence" value="ECO:0007669"/>
    <property type="project" value="TreeGrafter"/>
</dbReference>
<keyword evidence="3" id="KW-1185">Reference proteome</keyword>
<dbReference type="GeneID" id="120275904"/>
<dbReference type="AlphaFoldDB" id="A0AB40CG80"/>
<gene>
    <name evidence="4" type="primary">LOC120275904</name>
</gene>
<evidence type="ECO:0000313" key="4">
    <source>
        <dbReference type="RefSeq" id="XP_039138572.1"/>
    </source>
</evidence>
<dbReference type="PANTHER" id="PTHR11802:SF461">
    <property type="entry name" value="OS02G0687900 PROTEIN"/>
    <property type="match status" value="1"/>
</dbReference>
<dbReference type="SUPFAM" id="SSF53474">
    <property type="entry name" value="alpha/beta-Hydrolases"/>
    <property type="match status" value="1"/>
</dbReference>
<reference evidence="4" key="1">
    <citation type="submission" date="2025-08" db="UniProtKB">
        <authorList>
            <consortium name="RefSeq"/>
        </authorList>
    </citation>
    <scope>IDENTIFICATION</scope>
</reference>
<comment type="similarity">
    <text evidence="1">Belongs to the peptidase S10 family.</text>
</comment>
<dbReference type="RefSeq" id="XP_039138572.1">
    <property type="nucleotide sequence ID" value="XM_039282638.1"/>
</dbReference>